<dbReference type="PANTHER" id="PTHR10302:SF27">
    <property type="entry name" value="SINGLE-STRANDED DNA-BINDING PROTEIN"/>
    <property type="match status" value="1"/>
</dbReference>
<organism evidence="5 6">
    <name type="scientific">Adhaeribacter terreus</name>
    <dbReference type="NCBI Taxonomy" id="529703"/>
    <lineage>
        <taxon>Bacteria</taxon>
        <taxon>Pseudomonadati</taxon>
        <taxon>Bacteroidota</taxon>
        <taxon>Cytophagia</taxon>
        <taxon>Cytophagales</taxon>
        <taxon>Hymenobacteraceae</taxon>
        <taxon>Adhaeribacter</taxon>
    </lineage>
</organism>
<comment type="caution">
    <text evidence="2">Lacks conserved residue(s) required for the propagation of feature annotation.</text>
</comment>
<evidence type="ECO:0000313" key="5">
    <source>
        <dbReference type="EMBL" id="MFC5270571.1"/>
    </source>
</evidence>
<dbReference type="HAMAP" id="MF_00984">
    <property type="entry name" value="SSB"/>
    <property type="match status" value="1"/>
</dbReference>
<dbReference type="EMBL" id="JBHSKT010000004">
    <property type="protein sequence ID" value="MFC5270571.1"/>
    <property type="molecule type" value="Genomic_DNA"/>
</dbReference>
<dbReference type="Pfam" id="PF00436">
    <property type="entry name" value="SSB"/>
    <property type="match status" value="1"/>
</dbReference>
<evidence type="ECO:0000313" key="6">
    <source>
        <dbReference type="Proteomes" id="UP001596161"/>
    </source>
</evidence>
<proteinExistence type="inferred from homology"/>
<dbReference type="PROSITE" id="PS50935">
    <property type="entry name" value="SSB"/>
    <property type="match status" value="1"/>
</dbReference>
<evidence type="ECO:0000256" key="4">
    <source>
        <dbReference type="SAM" id="MobiDB-lite"/>
    </source>
</evidence>
<dbReference type="InterPro" id="IPR012340">
    <property type="entry name" value="NA-bd_OB-fold"/>
</dbReference>
<dbReference type="SUPFAM" id="SSF50249">
    <property type="entry name" value="Nucleic acid-binding proteins"/>
    <property type="match status" value="1"/>
</dbReference>
<evidence type="ECO:0000256" key="3">
    <source>
        <dbReference type="PIRNR" id="PIRNR002070"/>
    </source>
</evidence>
<dbReference type="RefSeq" id="WP_378016938.1">
    <property type="nucleotide sequence ID" value="NZ_JBHSKT010000004.1"/>
</dbReference>
<comment type="caution">
    <text evidence="5">The sequence shown here is derived from an EMBL/GenBank/DDBJ whole genome shotgun (WGS) entry which is preliminary data.</text>
</comment>
<feature type="region of interest" description="Disordered" evidence="4">
    <location>
        <begin position="107"/>
        <end position="152"/>
    </location>
</feature>
<dbReference type="InterPro" id="IPR000424">
    <property type="entry name" value="Primosome_PriB/ssb"/>
</dbReference>
<feature type="compositionally biased region" description="Polar residues" evidence="4">
    <location>
        <begin position="118"/>
        <end position="130"/>
    </location>
</feature>
<dbReference type="GO" id="GO:0003677">
    <property type="term" value="F:DNA binding"/>
    <property type="evidence" value="ECO:0007669"/>
    <property type="project" value="UniProtKB-KW"/>
</dbReference>
<evidence type="ECO:0000256" key="2">
    <source>
        <dbReference type="HAMAP-Rule" id="MF_00984"/>
    </source>
</evidence>
<gene>
    <name evidence="5" type="ORF">ACFPIB_08135</name>
</gene>
<dbReference type="NCBIfam" id="TIGR00621">
    <property type="entry name" value="ssb"/>
    <property type="match status" value="1"/>
</dbReference>
<accession>A0ABW0EBG0</accession>
<comment type="subunit">
    <text evidence="2">Homotetramer.</text>
</comment>
<dbReference type="Proteomes" id="UP001596161">
    <property type="component" value="Unassembled WGS sequence"/>
</dbReference>
<dbReference type="PANTHER" id="PTHR10302">
    <property type="entry name" value="SINGLE-STRANDED DNA-BINDING PROTEIN"/>
    <property type="match status" value="1"/>
</dbReference>
<name>A0ABW0EBG0_9BACT</name>
<dbReference type="CDD" id="cd04496">
    <property type="entry name" value="SSB_OBF"/>
    <property type="match status" value="1"/>
</dbReference>
<feature type="compositionally biased region" description="Acidic residues" evidence="4">
    <location>
        <begin position="143"/>
        <end position="152"/>
    </location>
</feature>
<reference evidence="6" key="1">
    <citation type="journal article" date="2019" name="Int. J. Syst. Evol. Microbiol.">
        <title>The Global Catalogue of Microorganisms (GCM) 10K type strain sequencing project: providing services to taxonomists for standard genome sequencing and annotation.</title>
        <authorList>
            <consortium name="The Broad Institute Genomics Platform"/>
            <consortium name="The Broad Institute Genome Sequencing Center for Infectious Disease"/>
            <person name="Wu L."/>
            <person name="Ma J."/>
        </authorList>
    </citation>
    <scope>NUCLEOTIDE SEQUENCE [LARGE SCALE GENOMIC DNA]</scope>
    <source>
        <strain evidence="6">KACC 12602</strain>
    </source>
</reference>
<dbReference type="Gene3D" id="2.40.50.140">
    <property type="entry name" value="Nucleic acid-binding proteins"/>
    <property type="match status" value="1"/>
</dbReference>
<protein>
    <recommendedName>
        <fullName evidence="2 3">Single-stranded DNA-binding protein</fullName>
        <shortName evidence="2">SSB</shortName>
    </recommendedName>
</protein>
<keyword evidence="1 2" id="KW-0238">DNA-binding</keyword>
<keyword evidence="6" id="KW-1185">Reference proteome</keyword>
<sequence length="152" mass="16639">MAGINKVILVGNLGKDPEVRHLENNVAVATFSLATSESYKDKNGQRVEKTEWHNIVMWRGLADVAEKFLKKGQMVYIEGKIRNRSYQDKEGQTRYTTEIVADEMTMLGARPDGGQGGNTSNAGTQSTAAQNAAAPVGHTPPAYEEEPDDLPF</sequence>
<dbReference type="PIRSF" id="PIRSF002070">
    <property type="entry name" value="SSB"/>
    <property type="match status" value="1"/>
</dbReference>
<evidence type="ECO:0000256" key="1">
    <source>
        <dbReference type="ARBA" id="ARBA00023125"/>
    </source>
</evidence>
<dbReference type="InterPro" id="IPR011344">
    <property type="entry name" value="ssDNA-bd"/>
</dbReference>